<proteinExistence type="predicted"/>
<evidence type="ECO:0000313" key="2">
    <source>
        <dbReference type="EMBL" id="RDW56537.1"/>
    </source>
</evidence>
<organism evidence="2 3">
    <name type="scientific">Coleophoma cylindrospora</name>
    <dbReference type="NCBI Taxonomy" id="1849047"/>
    <lineage>
        <taxon>Eukaryota</taxon>
        <taxon>Fungi</taxon>
        <taxon>Dikarya</taxon>
        <taxon>Ascomycota</taxon>
        <taxon>Pezizomycotina</taxon>
        <taxon>Leotiomycetes</taxon>
        <taxon>Helotiales</taxon>
        <taxon>Dermateaceae</taxon>
        <taxon>Coleophoma</taxon>
    </lineage>
</organism>
<feature type="compositionally biased region" description="Polar residues" evidence="1">
    <location>
        <begin position="45"/>
        <end position="60"/>
    </location>
</feature>
<reference evidence="2 3" key="1">
    <citation type="journal article" date="2018" name="IMA Fungus">
        <title>IMA Genome-F 9: Draft genome sequence of Annulohypoxylon stygium, Aspergillus mulundensis, Berkeleyomyces basicola (syn. Thielaviopsis basicola), Ceratocystis smalleyi, two Cercospora beticola strains, Coleophoma cylindrospora, Fusarium fracticaudum, Phialophora cf. hyalina, and Morchella septimelata.</title>
        <authorList>
            <person name="Wingfield B.D."/>
            <person name="Bills G.F."/>
            <person name="Dong Y."/>
            <person name="Huang W."/>
            <person name="Nel W.J."/>
            <person name="Swalarsk-Parry B.S."/>
            <person name="Vaghefi N."/>
            <person name="Wilken P.M."/>
            <person name="An Z."/>
            <person name="de Beer Z.W."/>
            <person name="De Vos L."/>
            <person name="Chen L."/>
            <person name="Duong T.A."/>
            <person name="Gao Y."/>
            <person name="Hammerbacher A."/>
            <person name="Kikkert J.R."/>
            <person name="Li Y."/>
            <person name="Li H."/>
            <person name="Li K."/>
            <person name="Li Q."/>
            <person name="Liu X."/>
            <person name="Ma X."/>
            <person name="Naidoo K."/>
            <person name="Pethybridge S.J."/>
            <person name="Sun J."/>
            <person name="Steenkamp E.T."/>
            <person name="van der Nest M.A."/>
            <person name="van Wyk S."/>
            <person name="Wingfield M.J."/>
            <person name="Xiong C."/>
            <person name="Yue Q."/>
            <person name="Zhang X."/>
        </authorList>
    </citation>
    <scope>NUCLEOTIDE SEQUENCE [LARGE SCALE GENOMIC DNA]</scope>
    <source>
        <strain evidence="2 3">BP6252</strain>
    </source>
</reference>
<sequence>MQDRIAEAIYLMESCAQLSVKVLGHEHYLTKDRLQMLESWQQLQSSTAGNSSSNQESASVITEAPAQMENEIQ</sequence>
<name>A0A3D8Q4A4_9HELO</name>
<accession>A0A3D8Q4A4</accession>
<comment type="caution">
    <text evidence="2">The sequence shown here is derived from an EMBL/GenBank/DDBJ whole genome shotgun (WGS) entry which is preliminary data.</text>
</comment>
<feature type="region of interest" description="Disordered" evidence="1">
    <location>
        <begin position="45"/>
        <end position="73"/>
    </location>
</feature>
<gene>
    <name evidence="2" type="ORF">BP6252_14127</name>
</gene>
<dbReference type="Proteomes" id="UP000256645">
    <property type="component" value="Unassembled WGS sequence"/>
</dbReference>
<protein>
    <submittedName>
        <fullName evidence="2">Uncharacterized protein</fullName>
    </submittedName>
</protein>
<evidence type="ECO:0000313" key="3">
    <source>
        <dbReference type="Proteomes" id="UP000256645"/>
    </source>
</evidence>
<dbReference type="AlphaFoldDB" id="A0A3D8Q4A4"/>
<keyword evidence="3" id="KW-1185">Reference proteome</keyword>
<dbReference type="EMBL" id="PDLM01000041">
    <property type="protein sequence ID" value="RDW56537.1"/>
    <property type="molecule type" value="Genomic_DNA"/>
</dbReference>
<evidence type="ECO:0000256" key="1">
    <source>
        <dbReference type="SAM" id="MobiDB-lite"/>
    </source>
</evidence>